<sequence>MSQHTESRTTPPDAGRSASPSTTARGGDDIEVRGLTRAFGDIRAVDGVDFTVTGGLLTGFVGGNGAGKTTTMRMIMGVLSPTAGEVRWRGRPVTAIDRREFGYMPEERGLYPDQAVLDQLVYLGRLRGLTASAAKASVTEHLERLGLGERAKERVQKLSLGNQQRVQIIAALMGRPQALVLDEPFSGLDPAAVDNMVDLLREHTSRGVPVLFSSHQLDLVERLCERLVVLARGKVVAAGTSDELRSTSVVRHRLVLSGDAGWVRGVPGIHVVDVDGPTAVVELTDERASRALLSAALERGDVLDFAQQRPSLAQIYREVTA</sequence>
<evidence type="ECO:0000313" key="7">
    <source>
        <dbReference type="EMBL" id="RKT76652.1"/>
    </source>
</evidence>
<dbReference type="OrthoDB" id="9804819at2"/>
<protein>
    <submittedName>
        <fullName evidence="7">ABC-2 type transport system ATP-binding protein</fullName>
    </submittedName>
</protein>
<dbReference type="Pfam" id="PF00005">
    <property type="entry name" value="ABC_tran"/>
    <property type="match status" value="1"/>
</dbReference>
<organism evidence="7 8">
    <name type="scientific">Terracoccus luteus</name>
    <dbReference type="NCBI Taxonomy" id="53356"/>
    <lineage>
        <taxon>Bacteria</taxon>
        <taxon>Bacillati</taxon>
        <taxon>Actinomycetota</taxon>
        <taxon>Actinomycetes</taxon>
        <taxon>Micrococcales</taxon>
        <taxon>Intrasporangiaceae</taxon>
        <taxon>Terracoccus</taxon>
    </lineage>
</organism>
<dbReference type="Proteomes" id="UP000278440">
    <property type="component" value="Unassembled WGS sequence"/>
</dbReference>
<dbReference type="PROSITE" id="PS00211">
    <property type="entry name" value="ABC_TRANSPORTER_1"/>
    <property type="match status" value="1"/>
</dbReference>
<keyword evidence="4 7" id="KW-0067">ATP-binding</keyword>
<evidence type="ECO:0000256" key="5">
    <source>
        <dbReference type="SAM" id="MobiDB-lite"/>
    </source>
</evidence>
<dbReference type="SMART" id="SM00382">
    <property type="entry name" value="AAA"/>
    <property type="match status" value="1"/>
</dbReference>
<dbReference type="InterPro" id="IPR027417">
    <property type="entry name" value="P-loop_NTPase"/>
</dbReference>
<dbReference type="InterPro" id="IPR003439">
    <property type="entry name" value="ABC_transporter-like_ATP-bd"/>
</dbReference>
<accession>A0A495XRW3</accession>
<keyword evidence="2" id="KW-0813">Transport</keyword>
<evidence type="ECO:0000256" key="1">
    <source>
        <dbReference type="ARBA" id="ARBA00005417"/>
    </source>
</evidence>
<dbReference type="PANTHER" id="PTHR43335">
    <property type="entry name" value="ABC TRANSPORTER, ATP-BINDING PROTEIN"/>
    <property type="match status" value="1"/>
</dbReference>
<keyword evidence="8" id="KW-1185">Reference proteome</keyword>
<evidence type="ECO:0000256" key="4">
    <source>
        <dbReference type="ARBA" id="ARBA00022840"/>
    </source>
</evidence>
<dbReference type="SUPFAM" id="SSF52540">
    <property type="entry name" value="P-loop containing nucleoside triphosphate hydrolases"/>
    <property type="match status" value="1"/>
</dbReference>
<evidence type="ECO:0000313" key="8">
    <source>
        <dbReference type="Proteomes" id="UP000278440"/>
    </source>
</evidence>
<proteinExistence type="inferred from homology"/>
<feature type="compositionally biased region" description="Polar residues" evidence="5">
    <location>
        <begin position="1"/>
        <end position="10"/>
    </location>
</feature>
<reference evidence="7 8" key="1">
    <citation type="submission" date="2018-10" db="EMBL/GenBank/DDBJ databases">
        <title>Sequencing the genomes of 1000 actinobacteria strains.</title>
        <authorList>
            <person name="Klenk H.-P."/>
        </authorList>
    </citation>
    <scope>NUCLEOTIDE SEQUENCE [LARGE SCALE GENOMIC DNA]</scope>
    <source>
        <strain evidence="7 8">DSM 44267</strain>
    </source>
</reference>
<dbReference type="GO" id="GO:0016887">
    <property type="term" value="F:ATP hydrolysis activity"/>
    <property type="evidence" value="ECO:0007669"/>
    <property type="project" value="InterPro"/>
</dbReference>
<feature type="domain" description="ABC transporter" evidence="6">
    <location>
        <begin position="30"/>
        <end position="257"/>
    </location>
</feature>
<comment type="similarity">
    <text evidence="1">Belongs to the ABC transporter superfamily.</text>
</comment>
<dbReference type="Pfam" id="PF13732">
    <property type="entry name" value="DrrA1-3_C"/>
    <property type="match status" value="1"/>
</dbReference>
<name>A0A495XRW3_9MICO</name>
<dbReference type="PROSITE" id="PS50893">
    <property type="entry name" value="ABC_TRANSPORTER_2"/>
    <property type="match status" value="1"/>
</dbReference>
<dbReference type="Gene3D" id="3.40.50.300">
    <property type="entry name" value="P-loop containing nucleotide triphosphate hydrolases"/>
    <property type="match status" value="1"/>
</dbReference>
<dbReference type="GO" id="GO:0005524">
    <property type="term" value="F:ATP binding"/>
    <property type="evidence" value="ECO:0007669"/>
    <property type="project" value="UniProtKB-KW"/>
</dbReference>
<dbReference type="EMBL" id="RBXT01000001">
    <property type="protein sequence ID" value="RKT76652.1"/>
    <property type="molecule type" value="Genomic_DNA"/>
</dbReference>
<dbReference type="InterPro" id="IPR003593">
    <property type="entry name" value="AAA+_ATPase"/>
</dbReference>
<dbReference type="InterPro" id="IPR025302">
    <property type="entry name" value="DrrA1/2-like_C"/>
</dbReference>
<evidence type="ECO:0000256" key="2">
    <source>
        <dbReference type="ARBA" id="ARBA00022448"/>
    </source>
</evidence>
<dbReference type="AlphaFoldDB" id="A0A495XRW3"/>
<evidence type="ECO:0000256" key="3">
    <source>
        <dbReference type="ARBA" id="ARBA00022741"/>
    </source>
</evidence>
<dbReference type="PANTHER" id="PTHR43335:SF4">
    <property type="entry name" value="ABC TRANSPORTER, ATP-BINDING PROTEIN"/>
    <property type="match status" value="1"/>
</dbReference>
<feature type="region of interest" description="Disordered" evidence="5">
    <location>
        <begin position="1"/>
        <end position="29"/>
    </location>
</feature>
<keyword evidence="3" id="KW-0547">Nucleotide-binding</keyword>
<gene>
    <name evidence="7" type="ORF">DFJ68_0048</name>
</gene>
<comment type="caution">
    <text evidence="7">The sequence shown here is derived from an EMBL/GenBank/DDBJ whole genome shotgun (WGS) entry which is preliminary data.</text>
</comment>
<dbReference type="InterPro" id="IPR017871">
    <property type="entry name" value="ABC_transporter-like_CS"/>
</dbReference>
<evidence type="ECO:0000259" key="6">
    <source>
        <dbReference type="PROSITE" id="PS50893"/>
    </source>
</evidence>